<dbReference type="Gene3D" id="2.60.40.640">
    <property type="match status" value="1"/>
</dbReference>
<gene>
    <name evidence="4" type="ORF">K7432_010472</name>
</gene>
<keyword evidence="5" id="KW-1185">Reference proteome</keyword>
<protein>
    <recommendedName>
        <fullName evidence="6">Arrestin C-terminal-like domain-containing protein</fullName>
    </recommendedName>
</protein>
<evidence type="ECO:0008006" key="6">
    <source>
        <dbReference type="Google" id="ProtNLM"/>
    </source>
</evidence>
<dbReference type="EMBL" id="JASJQH010007599">
    <property type="protein sequence ID" value="KAK9703951.1"/>
    <property type="molecule type" value="Genomic_DNA"/>
</dbReference>
<organism evidence="4 5">
    <name type="scientific">Basidiobolus ranarum</name>
    <dbReference type="NCBI Taxonomy" id="34480"/>
    <lineage>
        <taxon>Eukaryota</taxon>
        <taxon>Fungi</taxon>
        <taxon>Fungi incertae sedis</taxon>
        <taxon>Zoopagomycota</taxon>
        <taxon>Entomophthoromycotina</taxon>
        <taxon>Basidiobolomycetes</taxon>
        <taxon>Basidiobolales</taxon>
        <taxon>Basidiobolaceae</taxon>
        <taxon>Basidiobolus</taxon>
    </lineage>
</organism>
<feature type="domain" description="Arrestin-like N-terminal" evidence="2">
    <location>
        <begin position="74"/>
        <end position="178"/>
    </location>
</feature>
<accession>A0ABR2VVF3</accession>
<dbReference type="InterPro" id="IPR011022">
    <property type="entry name" value="Arrestin_C-like"/>
</dbReference>
<dbReference type="Pfam" id="PF00339">
    <property type="entry name" value="Arrestin_N"/>
    <property type="match status" value="1"/>
</dbReference>
<dbReference type="SUPFAM" id="SSF81296">
    <property type="entry name" value="E set domains"/>
    <property type="match status" value="1"/>
</dbReference>
<dbReference type="InterPro" id="IPR011021">
    <property type="entry name" value="Arrestin-like_N"/>
</dbReference>
<evidence type="ECO:0000256" key="1">
    <source>
        <dbReference type="SAM" id="MobiDB-lite"/>
    </source>
</evidence>
<dbReference type="Pfam" id="PF02752">
    <property type="entry name" value="Arrestin_C"/>
    <property type="match status" value="1"/>
</dbReference>
<dbReference type="Proteomes" id="UP001479436">
    <property type="component" value="Unassembled WGS sequence"/>
</dbReference>
<feature type="domain" description="Arrestin C-terminal-like" evidence="3">
    <location>
        <begin position="211"/>
        <end position="326"/>
    </location>
</feature>
<proteinExistence type="predicted"/>
<dbReference type="InterPro" id="IPR014752">
    <property type="entry name" value="Arrestin-like_C"/>
</dbReference>
<comment type="caution">
    <text evidence="4">The sequence shown here is derived from an EMBL/GenBank/DDBJ whole genome shotgun (WGS) entry which is preliminary data.</text>
</comment>
<sequence length="398" mass="45026">MIRSLVNYIVSILTANSNDQNENTDKRMLKSLLYAVKPRPRYLAYSVEETIPTHKAIDIKLTNSLLTIYGRPQDSAGVVLRGRMRVNLRKPIQAKSIMMVFKGTFTTYSPIDKSCCEKTIVEHHHCFLRTSAQNPILKADCYQFDFEIPLCGNLPPSVVTGKANIQYQVTGIIERPFLYKNIVTYCPVFIQRAAFPDNLEIDPSTMFSGMWASCVYYDVSTPDLNFVIGESIPLSFKLCVVGKRVQLHYIHVLLEERITYQDEEFLFPTSVNESISCLKICCPDVHGLSWEDTISLPIPTKTHEGCASMFVEISHKLIVRFAINLPDTGMNILFGQIPLKLKSTTQAEASSPLPLYEPQQFPLSSLTFPTASSHPKMNRELPNYDNGPPPKYRPLFVT</sequence>
<dbReference type="PANTHER" id="PTHR11188">
    <property type="entry name" value="ARRESTIN DOMAIN CONTAINING PROTEIN"/>
    <property type="match status" value="1"/>
</dbReference>
<evidence type="ECO:0000313" key="5">
    <source>
        <dbReference type="Proteomes" id="UP001479436"/>
    </source>
</evidence>
<evidence type="ECO:0000313" key="4">
    <source>
        <dbReference type="EMBL" id="KAK9703951.1"/>
    </source>
</evidence>
<reference evidence="4 5" key="1">
    <citation type="submission" date="2023-04" db="EMBL/GenBank/DDBJ databases">
        <title>Genome of Basidiobolus ranarum AG-B5.</title>
        <authorList>
            <person name="Stajich J.E."/>
            <person name="Carter-House D."/>
            <person name="Gryganskyi A."/>
        </authorList>
    </citation>
    <scope>NUCLEOTIDE SEQUENCE [LARGE SCALE GENOMIC DNA]</scope>
    <source>
        <strain evidence="4 5">AG-B5</strain>
    </source>
</reference>
<dbReference type="InterPro" id="IPR014756">
    <property type="entry name" value="Ig_E-set"/>
</dbReference>
<name>A0ABR2VVF3_9FUNG</name>
<evidence type="ECO:0000259" key="2">
    <source>
        <dbReference type="Pfam" id="PF00339"/>
    </source>
</evidence>
<dbReference type="InterPro" id="IPR050357">
    <property type="entry name" value="Arrestin_domain-protein"/>
</dbReference>
<dbReference type="PANTHER" id="PTHR11188:SF17">
    <property type="entry name" value="FI21816P1"/>
    <property type="match status" value="1"/>
</dbReference>
<feature type="region of interest" description="Disordered" evidence="1">
    <location>
        <begin position="372"/>
        <end position="398"/>
    </location>
</feature>
<evidence type="ECO:0000259" key="3">
    <source>
        <dbReference type="Pfam" id="PF02752"/>
    </source>
</evidence>